<feature type="transmembrane region" description="Helical" evidence="11">
    <location>
        <begin position="493"/>
        <end position="512"/>
    </location>
</feature>
<dbReference type="Pfam" id="PF07787">
    <property type="entry name" value="TMEM43"/>
    <property type="match status" value="1"/>
</dbReference>
<evidence type="ECO:0000256" key="9">
    <source>
        <dbReference type="ARBA" id="ARBA00023242"/>
    </source>
</evidence>
<feature type="transmembrane region" description="Helical" evidence="11">
    <location>
        <begin position="24"/>
        <end position="45"/>
    </location>
</feature>
<gene>
    <name evidence="12" type="ORF">ACHAW5_000223</name>
</gene>
<keyword evidence="7 11" id="KW-1133">Transmembrane helix</keyword>
<dbReference type="EMBL" id="JALLAZ020000156">
    <property type="protein sequence ID" value="KAL3802138.1"/>
    <property type="molecule type" value="Genomic_DNA"/>
</dbReference>
<dbReference type="GO" id="GO:0005789">
    <property type="term" value="C:endoplasmic reticulum membrane"/>
    <property type="evidence" value="ECO:0007669"/>
    <property type="project" value="UniProtKB-SubCell"/>
</dbReference>
<keyword evidence="13" id="KW-1185">Reference proteome</keyword>
<evidence type="ECO:0000313" key="13">
    <source>
        <dbReference type="Proteomes" id="UP001530315"/>
    </source>
</evidence>
<dbReference type="PANTHER" id="PTHR13416">
    <property type="match status" value="1"/>
</dbReference>
<evidence type="ECO:0000256" key="5">
    <source>
        <dbReference type="ARBA" id="ARBA00022692"/>
    </source>
</evidence>
<dbReference type="PANTHER" id="PTHR13416:SF2">
    <property type="entry name" value="TRANSMEMBRANE PROTEIN 43"/>
    <property type="match status" value="1"/>
</dbReference>
<protein>
    <submittedName>
        <fullName evidence="12">Uncharacterized protein</fullName>
    </submittedName>
</protein>
<evidence type="ECO:0000313" key="12">
    <source>
        <dbReference type="EMBL" id="KAL3802138.1"/>
    </source>
</evidence>
<dbReference type="GO" id="GO:0005635">
    <property type="term" value="C:nuclear envelope"/>
    <property type="evidence" value="ECO:0007669"/>
    <property type="project" value="UniProtKB-SubCell"/>
</dbReference>
<sequence length="566" mass="60928">MNTMPTARRGRTYRKSGDNDSRGLGGGCSVILIVALLVLPPALLYGSEVARRARYATLSDALGSDIVELNRPPPSSSSSSSGPPPHLGALVHGTSSHVEASSSDEEMGVTIPGALVLRRNTEYCQWQEIRSQRCDTCSRTVKAKDGSSREESYQCDCVARYDYVKAWRGYRINSLLFDQPGAHHNPQRDPMPSRTFVDGGATLAFREGDDGPEDDAVDDGTATTRADRTGRVVVVRARLDPGMLSSGVRGWPYRVVEFTRDGDAPAPSLFSRFLSFLGVPPRNTRYEPLRLLRDARTSIAAVRDNFVYVGQGGYFFSPVEKSTAGRLFNYFAQYLEGSLFDWQVGDLMPSCAAGDVRFRYEVQDPAVVSVLGRAGRRAEGGAMTIAPAVADATVADGPAGVLGLVHAGRRSARDMLVDEDYDSRLRANVVRGLALLWSIPASRLGGVACGRELGESSAIAQVGGALGLFLVLMGSTWFSIWGGGTRSDGAVETTAVFVAGVIACCLSLRSAYRRGGGRRWRAVWCRVAKWANTPPEWRVEDTYVGGFKRSDGGSGGGGGDARSKKL</sequence>
<keyword evidence="5 11" id="KW-0812">Transmembrane</keyword>
<comment type="subcellular location">
    <subcellularLocation>
        <location evidence="1">Endomembrane system</location>
        <topology evidence="1">Multi-pass membrane protein</topology>
    </subcellularLocation>
    <subcellularLocation>
        <location evidence="3">Endoplasmic reticulum membrane</location>
    </subcellularLocation>
    <subcellularLocation>
        <location evidence="2">Nucleus envelope</location>
    </subcellularLocation>
</comment>
<evidence type="ECO:0000256" key="4">
    <source>
        <dbReference type="ARBA" id="ARBA00006627"/>
    </source>
</evidence>
<feature type="transmembrane region" description="Helical" evidence="11">
    <location>
        <begin position="458"/>
        <end position="481"/>
    </location>
</feature>
<evidence type="ECO:0000256" key="11">
    <source>
        <dbReference type="SAM" id="Phobius"/>
    </source>
</evidence>
<proteinExistence type="inferred from homology"/>
<name>A0ABD3QPT5_9STRA</name>
<evidence type="ECO:0000256" key="2">
    <source>
        <dbReference type="ARBA" id="ARBA00004259"/>
    </source>
</evidence>
<comment type="similarity">
    <text evidence="4">Belongs to the TMEM43 family.</text>
</comment>
<organism evidence="12 13">
    <name type="scientific">Stephanodiscus triporus</name>
    <dbReference type="NCBI Taxonomy" id="2934178"/>
    <lineage>
        <taxon>Eukaryota</taxon>
        <taxon>Sar</taxon>
        <taxon>Stramenopiles</taxon>
        <taxon>Ochrophyta</taxon>
        <taxon>Bacillariophyta</taxon>
        <taxon>Coscinodiscophyceae</taxon>
        <taxon>Thalassiosirophycidae</taxon>
        <taxon>Stephanodiscales</taxon>
        <taxon>Stephanodiscaceae</taxon>
        <taxon>Stephanodiscus</taxon>
    </lineage>
</organism>
<evidence type="ECO:0000256" key="1">
    <source>
        <dbReference type="ARBA" id="ARBA00004127"/>
    </source>
</evidence>
<evidence type="ECO:0000256" key="6">
    <source>
        <dbReference type="ARBA" id="ARBA00022824"/>
    </source>
</evidence>
<feature type="region of interest" description="Disordered" evidence="10">
    <location>
        <begin position="1"/>
        <end position="20"/>
    </location>
</feature>
<reference evidence="12 13" key="1">
    <citation type="submission" date="2024-10" db="EMBL/GenBank/DDBJ databases">
        <title>Updated reference genomes for cyclostephanoid diatoms.</title>
        <authorList>
            <person name="Roberts W.R."/>
            <person name="Alverson A.J."/>
        </authorList>
    </citation>
    <scope>NUCLEOTIDE SEQUENCE [LARGE SCALE GENOMIC DNA]</scope>
    <source>
        <strain evidence="12 13">AJA276-08</strain>
    </source>
</reference>
<dbReference type="Proteomes" id="UP001530315">
    <property type="component" value="Unassembled WGS sequence"/>
</dbReference>
<evidence type="ECO:0000256" key="8">
    <source>
        <dbReference type="ARBA" id="ARBA00023136"/>
    </source>
</evidence>
<keyword evidence="8 11" id="KW-0472">Membrane</keyword>
<evidence type="ECO:0000256" key="3">
    <source>
        <dbReference type="ARBA" id="ARBA00004586"/>
    </source>
</evidence>
<evidence type="ECO:0000256" key="7">
    <source>
        <dbReference type="ARBA" id="ARBA00022989"/>
    </source>
</evidence>
<dbReference type="AlphaFoldDB" id="A0ABD3QPT5"/>
<dbReference type="InterPro" id="IPR012430">
    <property type="entry name" value="TMEM43_fam"/>
</dbReference>
<evidence type="ECO:0000256" key="10">
    <source>
        <dbReference type="SAM" id="MobiDB-lite"/>
    </source>
</evidence>
<keyword evidence="9" id="KW-0539">Nucleus</keyword>
<keyword evidence="6" id="KW-0256">Endoplasmic reticulum</keyword>
<comment type="caution">
    <text evidence="12">The sequence shown here is derived from an EMBL/GenBank/DDBJ whole genome shotgun (WGS) entry which is preliminary data.</text>
</comment>
<accession>A0ABD3QPT5</accession>
<feature type="region of interest" description="Disordered" evidence="10">
    <location>
        <begin position="67"/>
        <end position="106"/>
    </location>
</feature>